<dbReference type="SUPFAM" id="SSF54928">
    <property type="entry name" value="RNA-binding domain, RBD"/>
    <property type="match status" value="1"/>
</dbReference>
<evidence type="ECO:0000259" key="4">
    <source>
        <dbReference type="PROSITE" id="PS50102"/>
    </source>
</evidence>
<reference evidence="6 7" key="1">
    <citation type="submission" date="2024-08" db="EMBL/GenBank/DDBJ databases">
        <title>Gnathostoma spinigerum genome.</title>
        <authorList>
            <person name="Gonzalez-Bertolin B."/>
            <person name="Monzon S."/>
            <person name="Zaballos A."/>
            <person name="Jimenez P."/>
            <person name="Dekumyoy P."/>
            <person name="Varona S."/>
            <person name="Cuesta I."/>
            <person name="Sumanam S."/>
            <person name="Adisakwattana P."/>
            <person name="Gasser R.B."/>
            <person name="Hernandez-Gonzalez A."/>
            <person name="Young N.D."/>
            <person name="Perteguer M.J."/>
        </authorList>
    </citation>
    <scope>NUCLEOTIDE SEQUENCE [LARGE SCALE GENOMIC DNA]</scope>
    <source>
        <strain evidence="6">AL3</strain>
        <tissue evidence="6">Liver</tissue>
    </source>
</reference>
<dbReference type="Gene3D" id="3.30.70.330">
    <property type="match status" value="1"/>
</dbReference>
<dbReference type="InterPro" id="IPR035979">
    <property type="entry name" value="RBD_domain_sf"/>
</dbReference>
<name>A0ABD6EYV7_9BILA</name>
<evidence type="ECO:0000259" key="5">
    <source>
        <dbReference type="PROSITE" id="PS51391"/>
    </source>
</evidence>
<feature type="compositionally biased region" description="Basic and acidic residues" evidence="3">
    <location>
        <begin position="445"/>
        <end position="504"/>
    </location>
</feature>
<evidence type="ECO:0000313" key="7">
    <source>
        <dbReference type="Proteomes" id="UP001608902"/>
    </source>
</evidence>
<protein>
    <submittedName>
        <fullName evidence="6">Uncharacterized protein</fullName>
    </submittedName>
</protein>
<evidence type="ECO:0000256" key="1">
    <source>
        <dbReference type="ARBA" id="ARBA00022884"/>
    </source>
</evidence>
<evidence type="ECO:0000313" key="6">
    <source>
        <dbReference type="EMBL" id="MFH4981887.1"/>
    </source>
</evidence>
<dbReference type="PANTHER" id="PTHR23140">
    <property type="entry name" value="RNA PROCESSING PROTEIN LD23810P"/>
    <property type="match status" value="1"/>
</dbReference>
<sequence>MDAEVVKAFNVELASLYDMRAPISKNKIVSITKAAMKAIKYYKHVVFGVERFLSKCKSEYKIAGLYCIDSIIRQSQHHFKEKDVFAPRFAINMSTTLANVLNCKRLEKPIVVRVLNLWKSHDVFDQERIEIWLKYCREQHGLETDVAQVEKMVKGDEADMSRYNREETPKRSDEKRLAIPRTPPLDSETRKSPVTREPSDDAVDGGISERETLNMLSQMGLDFGGIFSSDHSLLEQVHKLVNNKLAERRELDSKRQGNIGNLLSREFDYSDEEESSDDEGGRKLQIDPQPIELTKQQIMGMAEAVLREPDTKAEITRIHTERLSALTQAAVQAAQQATVGNVGSGSLIPSAQPAPENIGVPVTSVNQYSTAVLPPTTIRPPNPVFPPNLLLPLSQQQILANAPMPFSMGIPPPRLGGVSEQQSTTAPLIPALQQQQVYASQQRSQEQESRDSYDRDDRKERSGRRERDRDDRRDRERHDRDRTDRRTERSRTRDKDRDRDGRENSRRRRSRSITDSRYDRSGSDSRKDRRRSVSSERHRGHDKSRSHKDQERERRKMGLPWPVKEGHVLIASCTLWLGRIPSNCSENDIRMAFSEVGDPLRVSVISSRACAYVTMRERKAAYRVMEKMQHVMQVAKKSVKVNWGIGQGLKGEKYAEFWDSEHGYSLIPHDRIPDDLDPLIDGGYLDVTTLPANLIGLYDERGRVGRETNDETSSALCSKPLMPPGMQLPPLGVQPFPFPPGGPFFPPPGLLPVPNTFPPVVPSALSANSLQSQATVTPTTSTKSTVVSSSINVNASVSSTSNVSFTQQPIMPIPGAPNAMPPRMRMPTTTADGPLIGSSFTPQPDFGQMPPRFTNGHGGYRGGDGTGGQSFGRGRGGDFRGRGALINRFPRAPYPSQPNQYNMLYRWEVDRPLVSRRQDSITHDIVSPHLFALIRVHPLLVERMAMATDGIDQMIGRPVGQQTSNWLLLA</sequence>
<accession>A0ABD6EYV7</accession>
<gene>
    <name evidence="6" type="ORF">AB6A40_008596</name>
</gene>
<evidence type="ECO:0000256" key="3">
    <source>
        <dbReference type="SAM" id="MobiDB-lite"/>
    </source>
</evidence>
<dbReference type="Proteomes" id="UP001608902">
    <property type="component" value="Unassembled WGS sequence"/>
</dbReference>
<dbReference type="SMART" id="SM00582">
    <property type="entry name" value="RPR"/>
    <property type="match status" value="1"/>
</dbReference>
<dbReference type="InterPro" id="IPR012677">
    <property type="entry name" value="Nucleotide-bd_a/b_plait_sf"/>
</dbReference>
<feature type="compositionally biased region" description="Basic and acidic residues" evidence="3">
    <location>
        <begin position="512"/>
        <end position="539"/>
    </location>
</feature>
<dbReference type="GO" id="GO:0003723">
    <property type="term" value="F:RNA binding"/>
    <property type="evidence" value="ECO:0007669"/>
    <property type="project" value="UniProtKB-UniRule"/>
</dbReference>
<dbReference type="SUPFAM" id="SSF48464">
    <property type="entry name" value="ENTH/VHS domain"/>
    <property type="match status" value="1"/>
</dbReference>
<keyword evidence="1 2" id="KW-0694">RNA-binding</keyword>
<feature type="compositionally biased region" description="Gly residues" evidence="3">
    <location>
        <begin position="856"/>
        <end position="874"/>
    </location>
</feature>
<dbReference type="InterPro" id="IPR008942">
    <property type="entry name" value="ENTH_VHS"/>
</dbReference>
<dbReference type="Gene3D" id="1.25.40.90">
    <property type="match status" value="1"/>
</dbReference>
<dbReference type="EMBL" id="JBGFUD010008095">
    <property type="protein sequence ID" value="MFH4981887.1"/>
    <property type="molecule type" value="Genomic_DNA"/>
</dbReference>
<feature type="compositionally biased region" description="Low complexity" evidence="3">
    <location>
        <begin position="434"/>
        <end position="444"/>
    </location>
</feature>
<dbReference type="InterPro" id="IPR051485">
    <property type="entry name" value="SR-CTD_assoc_factor"/>
</dbReference>
<keyword evidence="7" id="KW-1185">Reference proteome</keyword>
<dbReference type="PANTHER" id="PTHR23140:SF4">
    <property type="entry name" value="PROTEIN CBR-NRD-1"/>
    <property type="match status" value="1"/>
</dbReference>
<dbReference type="SMART" id="SM00360">
    <property type="entry name" value="RRM"/>
    <property type="match status" value="1"/>
</dbReference>
<feature type="domain" description="RRM" evidence="4">
    <location>
        <begin position="573"/>
        <end position="646"/>
    </location>
</feature>
<dbReference type="AlphaFoldDB" id="A0ABD6EYV7"/>
<feature type="compositionally biased region" description="Basic and acidic residues" evidence="3">
    <location>
        <begin position="157"/>
        <end position="177"/>
    </location>
</feature>
<comment type="caution">
    <text evidence="6">The sequence shown here is derived from an EMBL/GenBank/DDBJ whole genome shotgun (WGS) entry which is preliminary data.</text>
</comment>
<organism evidence="6 7">
    <name type="scientific">Gnathostoma spinigerum</name>
    <dbReference type="NCBI Taxonomy" id="75299"/>
    <lineage>
        <taxon>Eukaryota</taxon>
        <taxon>Metazoa</taxon>
        <taxon>Ecdysozoa</taxon>
        <taxon>Nematoda</taxon>
        <taxon>Chromadorea</taxon>
        <taxon>Rhabditida</taxon>
        <taxon>Spirurina</taxon>
        <taxon>Gnathostomatomorpha</taxon>
        <taxon>Gnathostomatoidea</taxon>
        <taxon>Gnathostomatidae</taxon>
        <taxon>Gnathostoma</taxon>
    </lineage>
</organism>
<dbReference type="InterPro" id="IPR006569">
    <property type="entry name" value="CID_dom"/>
</dbReference>
<feature type="region of interest" description="Disordered" evidence="3">
    <location>
        <begin position="856"/>
        <end position="879"/>
    </location>
</feature>
<dbReference type="InterPro" id="IPR000504">
    <property type="entry name" value="RRM_dom"/>
</dbReference>
<feature type="compositionally biased region" description="Acidic residues" evidence="3">
    <location>
        <begin position="269"/>
        <end position="278"/>
    </location>
</feature>
<evidence type="ECO:0000256" key="2">
    <source>
        <dbReference type="PROSITE-ProRule" id="PRU00176"/>
    </source>
</evidence>
<dbReference type="PROSITE" id="PS50102">
    <property type="entry name" value="RRM"/>
    <property type="match status" value="1"/>
</dbReference>
<feature type="region of interest" description="Disordered" evidence="3">
    <location>
        <begin position="434"/>
        <end position="558"/>
    </location>
</feature>
<dbReference type="Pfam" id="PF00076">
    <property type="entry name" value="RRM_1"/>
    <property type="match status" value="1"/>
</dbReference>
<feature type="compositionally biased region" description="Basic and acidic residues" evidence="3">
    <location>
        <begin position="547"/>
        <end position="556"/>
    </location>
</feature>
<feature type="region of interest" description="Disordered" evidence="3">
    <location>
        <begin position="262"/>
        <end position="286"/>
    </location>
</feature>
<proteinExistence type="predicted"/>
<dbReference type="Pfam" id="PF04818">
    <property type="entry name" value="CID"/>
    <property type="match status" value="1"/>
</dbReference>
<feature type="domain" description="CID" evidence="5">
    <location>
        <begin position="1"/>
        <end position="140"/>
    </location>
</feature>
<feature type="region of interest" description="Disordered" evidence="3">
    <location>
        <begin position="157"/>
        <end position="207"/>
    </location>
</feature>
<dbReference type="PROSITE" id="PS51391">
    <property type="entry name" value="CID"/>
    <property type="match status" value="1"/>
</dbReference>
<dbReference type="CDD" id="cd16983">
    <property type="entry name" value="CID_SCAF8_like"/>
    <property type="match status" value="1"/>
</dbReference>